<dbReference type="PROSITE" id="PS50977">
    <property type="entry name" value="HTH_TETR_2"/>
    <property type="match status" value="1"/>
</dbReference>
<dbReference type="PRINTS" id="PR00455">
    <property type="entry name" value="HTHTETR"/>
</dbReference>
<keyword evidence="1 2" id="KW-0238">DNA-binding</keyword>
<organism evidence="4 5">
    <name type="scientific">Cellulophaga algicola (strain DSM 14237 / IC166 / ACAM 630)</name>
    <dbReference type="NCBI Taxonomy" id="688270"/>
    <lineage>
        <taxon>Bacteria</taxon>
        <taxon>Pseudomonadati</taxon>
        <taxon>Bacteroidota</taxon>
        <taxon>Flavobacteriia</taxon>
        <taxon>Flavobacteriales</taxon>
        <taxon>Flavobacteriaceae</taxon>
        <taxon>Cellulophaga</taxon>
    </lineage>
</organism>
<feature type="domain" description="HTH tetR-type" evidence="3">
    <location>
        <begin position="8"/>
        <end position="68"/>
    </location>
</feature>
<proteinExistence type="predicted"/>
<name>E6X5E0_CELAD</name>
<evidence type="ECO:0000313" key="5">
    <source>
        <dbReference type="Proteomes" id="UP000008634"/>
    </source>
</evidence>
<accession>E6X5E0</accession>
<dbReference type="InterPro" id="IPR050624">
    <property type="entry name" value="HTH-type_Tx_Regulator"/>
</dbReference>
<sequence>MSNMTKDEFVKNQIIEASKEVFKQYGYKNAKMEHIAKASGKGRSTLYYYYKNKDDVFRAFVNDFYQAMFDSFSSKLTRKNTVEENFSIYTEERINHLKAGMEAYNNLLSDLKQDVDFISHLLINFREKEIKLIENCLKWAIEKKEITPIAEENFSFLALAIVTTTSSIEKEIYLYETIKGDVSTRIKWINQLIIKSLKSN</sequence>
<gene>
    <name evidence="4" type="ordered locus">Celal_3224</name>
</gene>
<dbReference type="RefSeq" id="WP_013551956.1">
    <property type="nucleotide sequence ID" value="NC_014934.1"/>
</dbReference>
<dbReference type="KEGG" id="cao:Celal_3224"/>
<dbReference type="Gene3D" id="1.10.10.60">
    <property type="entry name" value="Homeodomain-like"/>
    <property type="match status" value="1"/>
</dbReference>
<dbReference type="STRING" id="688270.Celal_3224"/>
<dbReference type="Gene3D" id="1.10.357.10">
    <property type="entry name" value="Tetracycline Repressor, domain 2"/>
    <property type="match status" value="1"/>
</dbReference>
<dbReference type="Proteomes" id="UP000008634">
    <property type="component" value="Chromosome"/>
</dbReference>
<dbReference type="PANTHER" id="PTHR43479:SF11">
    <property type="entry name" value="ACREF_ENVCD OPERON REPRESSOR-RELATED"/>
    <property type="match status" value="1"/>
</dbReference>
<dbReference type="GO" id="GO:0003677">
    <property type="term" value="F:DNA binding"/>
    <property type="evidence" value="ECO:0007669"/>
    <property type="project" value="UniProtKB-UniRule"/>
</dbReference>
<evidence type="ECO:0000256" key="1">
    <source>
        <dbReference type="ARBA" id="ARBA00023125"/>
    </source>
</evidence>
<evidence type="ECO:0000256" key="2">
    <source>
        <dbReference type="PROSITE-ProRule" id="PRU00335"/>
    </source>
</evidence>
<dbReference type="AlphaFoldDB" id="E6X5E0"/>
<dbReference type="SUPFAM" id="SSF46689">
    <property type="entry name" value="Homeodomain-like"/>
    <property type="match status" value="1"/>
</dbReference>
<dbReference type="HOGENOM" id="CLU_069356_12_10_10"/>
<dbReference type="OrthoDB" id="9789566at2"/>
<dbReference type="Pfam" id="PF00440">
    <property type="entry name" value="TetR_N"/>
    <property type="match status" value="1"/>
</dbReference>
<dbReference type="eggNOG" id="COG1309">
    <property type="taxonomic scope" value="Bacteria"/>
</dbReference>
<dbReference type="InterPro" id="IPR009057">
    <property type="entry name" value="Homeodomain-like_sf"/>
</dbReference>
<keyword evidence="5" id="KW-1185">Reference proteome</keyword>
<dbReference type="PANTHER" id="PTHR43479">
    <property type="entry name" value="ACREF/ENVCD OPERON REPRESSOR-RELATED"/>
    <property type="match status" value="1"/>
</dbReference>
<evidence type="ECO:0000259" key="3">
    <source>
        <dbReference type="PROSITE" id="PS50977"/>
    </source>
</evidence>
<evidence type="ECO:0000313" key="4">
    <source>
        <dbReference type="EMBL" id="ADV50495.1"/>
    </source>
</evidence>
<protein>
    <submittedName>
        <fullName evidence="4">Regulatory protein TetR</fullName>
    </submittedName>
</protein>
<dbReference type="InterPro" id="IPR001647">
    <property type="entry name" value="HTH_TetR"/>
</dbReference>
<feature type="DNA-binding region" description="H-T-H motif" evidence="2">
    <location>
        <begin position="31"/>
        <end position="50"/>
    </location>
</feature>
<reference evidence="4 5" key="1">
    <citation type="journal article" date="2010" name="Stand. Genomic Sci.">
        <title>Complete genome sequence of Cellulophaga algicola type strain (IC166).</title>
        <authorList>
            <person name="Abt B."/>
            <person name="Lu M."/>
            <person name="Misra M."/>
            <person name="Han C."/>
            <person name="Nolan M."/>
            <person name="Lucas S."/>
            <person name="Hammon N."/>
            <person name="Deshpande S."/>
            <person name="Cheng J.F."/>
            <person name="Tapia R."/>
            <person name="Goodwin L."/>
            <person name="Pitluck S."/>
            <person name="Liolios K."/>
            <person name="Pagani I."/>
            <person name="Ivanova N."/>
            <person name="Mavromatis K."/>
            <person name="Ovchinikova G."/>
            <person name="Pati A."/>
            <person name="Chen A."/>
            <person name="Palaniappan K."/>
            <person name="Land M."/>
            <person name="Hauser L."/>
            <person name="Chang Y.J."/>
            <person name="Jeffries C.D."/>
            <person name="Detter J.C."/>
            <person name="Brambilla E."/>
            <person name="Rohde M."/>
            <person name="Tindall B.J."/>
            <person name="Goker M."/>
            <person name="Woyke T."/>
            <person name="Bristow J."/>
            <person name="Eisen J.A."/>
            <person name="Markowitz V."/>
            <person name="Hugenholtz P."/>
            <person name="Kyrpides N.C."/>
            <person name="Klenk H.P."/>
            <person name="Lapidus A."/>
        </authorList>
    </citation>
    <scope>NUCLEOTIDE SEQUENCE [LARGE SCALE GENOMIC DNA]</scope>
    <source>
        <strain evidence="5">DSM 14237 / IC166 / ACAM 630</strain>
    </source>
</reference>
<dbReference type="EMBL" id="CP002453">
    <property type="protein sequence ID" value="ADV50495.1"/>
    <property type="molecule type" value="Genomic_DNA"/>
</dbReference>